<dbReference type="Proteomes" id="UP000537204">
    <property type="component" value="Unassembled WGS sequence"/>
</dbReference>
<accession>A0A7W8ZI90</accession>
<proteinExistence type="predicted"/>
<protein>
    <submittedName>
        <fullName evidence="1">Putative membrane protein</fullName>
    </submittedName>
</protein>
<organism evidence="1 2">
    <name type="scientific">Pedobacter cryoconitis</name>
    <dbReference type="NCBI Taxonomy" id="188932"/>
    <lineage>
        <taxon>Bacteria</taxon>
        <taxon>Pseudomonadati</taxon>
        <taxon>Bacteroidota</taxon>
        <taxon>Sphingobacteriia</taxon>
        <taxon>Sphingobacteriales</taxon>
        <taxon>Sphingobacteriaceae</taxon>
        <taxon>Pedobacter</taxon>
    </lineage>
</organism>
<dbReference type="SUPFAM" id="SSF55961">
    <property type="entry name" value="Bet v1-like"/>
    <property type="match status" value="1"/>
</dbReference>
<evidence type="ECO:0000313" key="1">
    <source>
        <dbReference type="EMBL" id="MBB5634398.1"/>
    </source>
</evidence>
<name>A0A7W8ZI90_9SPHI</name>
<comment type="caution">
    <text evidence="1">The sequence shown here is derived from an EMBL/GenBank/DDBJ whole genome shotgun (WGS) entry which is preliminary data.</text>
</comment>
<dbReference type="RefSeq" id="WP_183878178.1">
    <property type="nucleotide sequence ID" value="NZ_JACHCE010000001.1"/>
</dbReference>
<gene>
    <name evidence="1" type="ORF">HDE68_000283</name>
</gene>
<dbReference type="InterPro" id="IPR023393">
    <property type="entry name" value="START-like_dom_sf"/>
</dbReference>
<dbReference type="AlphaFoldDB" id="A0A7W8ZI90"/>
<evidence type="ECO:0000313" key="2">
    <source>
        <dbReference type="Proteomes" id="UP000537204"/>
    </source>
</evidence>
<sequence length="182" mass="20594">MKNFIKITALVIGTLALIIAILEMSSSYKMTRTIHTDAPVINQLQITIDAPVETVWKVFADVDNWSQWQKEIPESKINGPFKTGASFDWKTHGLTIHSTFHTVNTNSEIGWSGPALGSFAIHNWHFIRQGNHTVVKVEESMEGWLVWLLKDNFQAVNRGSLIYWLNALKIASEKKNNPVFSS</sequence>
<dbReference type="Pfam" id="PF10604">
    <property type="entry name" value="Polyketide_cyc2"/>
    <property type="match status" value="1"/>
</dbReference>
<dbReference type="Gene3D" id="3.30.530.20">
    <property type="match status" value="1"/>
</dbReference>
<reference evidence="1 2" key="1">
    <citation type="submission" date="2020-08" db="EMBL/GenBank/DDBJ databases">
        <title>Genomic Encyclopedia of Type Strains, Phase IV (KMG-V): Genome sequencing to study the core and pangenomes of soil and plant-associated prokaryotes.</title>
        <authorList>
            <person name="Whitman W."/>
        </authorList>
    </citation>
    <scope>NUCLEOTIDE SEQUENCE [LARGE SCALE GENOMIC DNA]</scope>
    <source>
        <strain evidence="1 2">S3M1</strain>
    </source>
</reference>
<dbReference type="InterPro" id="IPR019587">
    <property type="entry name" value="Polyketide_cyclase/dehydratase"/>
</dbReference>
<dbReference type="EMBL" id="JACHCE010000001">
    <property type="protein sequence ID" value="MBB5634398.1"/>
    <property type="molecule type" value="Genomic_DNA"/>
</dbReference>